<dbReference type="Proteomes" id="UP000749040">
    <property type="component" value="Unassembled WGS sequence"/>
</dbReference>
<proteinExistence type="predicted"/>
<dbReference type="EMBL" id="JADKYB010000015">
    <property type="protein sequence ID" value="MBM9508058.1"/>
    <property type="molecule type" value="Genomic_DNA"/>
</dbReference>
<organism evidence="2 3">
    <name type="scientific">Actinacidiphila acididurans</name>
    <dbReference type="NCBI Taxonomy" id="2784346"/>
    <lineage>
        <taxon>Bacteria</taxon>
        <taxon>Bacillati</taxon>
        <taxon>Actinomycetota</taxon>
        <taxon>Actinomycetes</taxon>
        <taxon>Kitasatosporales</taxon>
        <taxon>Streptomycetaceae</taxon>
        <taxon>Actinacidiphila</taxon>
    </lineage>
</organism>
<gene>
    <name evidence="2" type="ORF">ITX44_26600</name>
</gene>
<evidence type="ECO:0000259" key="1">
    <source>
        <dbReference type="PROSITE" id="PS50943"/>
    </source>
</evidence>
<comment type="caution">
    <text evidence="2">The sequence shown here is derived from an EMBL/GenBank/DDBJ whole genome shotgun (WGS) entry which is preliminary data.</text>
</comment>
<dbReference type="InterPro" id="IPR001387">
    <property type="entry name" value="Cro/C1-type_HTH"/>
</dbReference>
<dbReference type="SUPFAM" id="SSF47413">
    <property type="entry name" value="lambda repressor-like DNA-binding domains"/>
    <property type="match status" value="1"/>
</dbReference>
<accession>A0ABS2U1J3</accession>
<feature type="domain" description="HTH cro/C1-type" evidence="1">
    <location>
        <begin position="34"/>
        <end position="89"/>
    </location>
</feature>
<dbReference type="PROSITE" id="PS50943">
    <property type="entry name" value="HTH_CROC1"/>
    <property type="match status" value="1"/>
</dbReference>
<evidence type="ECO:0000313" key="3">
    <source>
        <dbReference type="Proteomes" id="UP000749040"/>
    </source>
</evidence>
<evidence type="ECO:0000313" key="2">
    <source>
        <dbReference type="EMBL" id="MBM9508058.1"/>
    </source>
</evidence>
<dbReference type="Gene3D" id="1.10.260.40">
    <property type="entry name" value="lambda repressor-like DNA-binding domains"/>
    <property type="match status" value="1"/>
</dbReference>
<sequence>MRRDPGALASARQWHWATPEAQAVLATRNLGTILRFYRRTNRLSQTELGAVLGYDKTYISLLEGQKRTLNDVGSLEQVSRLLGLPPHVLGITTAADSDHQLVLQLGQSTVRLAEIARQSGRAADAVAELWPLVARLEARVADGHAERESLRLLAQARVGLGVALGHVLPEERLATAAHWTGKALEIAAFFGDAGFTSHVLRMHGNELRKAGLRGAAVNRLGRAAALAPDLETRAAVLPLLARAAGTLGNAELFDRAMREAETTLDQVEHTSLVNSSSLHEVRLRGLLATGRTHAAIHLADQGAPADPAMAPQWRVIEKITIARVHIAAGSPRTAVEVLTDAIREATRQRLPHQLQRVVRVADVHLPEVTESATHALAGLREEMAA</sequence>
<protein>
    <submittedName>
        <fullName evidence="2">Helix-turn-helix transcriptional regulator</fullName>
    </submittedName>
</protein>
<name>A0ABS2U1J3_9ACTN</name>
<dbReference type="InterPro" id="IPR010982">
    <property type="entry name" value="Lambda_DNA-bd_dom_sf"/>
</dbReference>
<dbReference type="RefSeq" id="WP_205359918.1">
    <property type="nucleotide sequence ID" value="NZ_JADKYB010000015.1"/>
</dbReference>
<reference evidence="2 3" key="1">
    <citation type="submission" date="2021-01" db="EMBL/GenBank/DDBJ databases">
        <title>Streptomyces acididurans sp. nov., isolated from a peat swamp forest soil.</title>
        <authorList>
            <person name="Chantavorakit T."/>
            <person name="Duangmal K."/>
        </authorList>
    </citation>
    <scope>NUCLEOTIDE SEQUENCE [LARGE SCALE GENOMIC DNA]</scope>
    <source>
        <strain evidence="2 3">KK5PA1</strain>
    </source>
</reference>
<keyword evidence="3" id="KW-1185">Reference proteome</keyword>
<dbReference type="CDD" id="cd00093">
    <property type="entry name" value="HTH_XRE"/>
    <property type="match status" value="1"/>
</dbReference>